<organism evidence="2 3">
    <name type="scientific">Niveomyces insectorum RCEF 264</name>
    <dbReference type="NCBI Taxonomy" id="1081102"/>
    <lineage>
        <taxon>Eukaryota</taxon>
        <taxon>Fungi</taxon>
        <taxon>Dikarya</taxon>
        <taxon>Ascomycota</taxon>
        <taxon>Pezizomycotina</taxon>
        <taxon>Sordariomycetes</taxon>
        <taxon>Hypocreomycetidae</taxon>
        <taxon>Hypocreales</taxon>
        <taxon>Cordycipitaceae</taxon>
        <taxon>Niveomyces</taxon>
    </lineage>
</organism>
<dbReference type="InterPro" id="IPR011990">
    <property type="entry name" value="TPR-like_helical_dom_sf"/>
</dbReference>
<feature type="compositionally biased region" description="Pro residues" evidence="1">
    <location>
        <begin position="99"/>
        <end position="109"/>
    </location>
</feature>
<evidence type="ECO:0008006" key="4">
    <source>
        <dbReference type="Google" id="ProtNLM"/>
    </source>
</evidence>
<dbReference type="OrthoDB" id="2017974at2759"/>
<dbReference type="SUPFAM" id="SSF48452">
    <property type="entry name" value="TPR-like"/>
    <property type="match status" value="1"/>
</dbReference>
<feature type="region of interest" description="Disordered" evidence="1">
    <location>
        <begin position="1"/>
        <end position="109"/>
    </location>
</feature>
<reference evidence="2 3" key="1">
    <citation type="journal article" date="2016" name="Genome Biol. Evol.">
        <title>Divergent and convergent evolution of fungal pathogenicity.</title>
        <authorList>
            <person name="Shang Y."/>
            <person name="Xiao G."/>
            <person name="Zheng P."/>
            <person name="Cen K."/>
            <person name="Zhan S."/>
            <person name="Wang C."/>
        </authorList>
    </citation>
    <scope>NUCLEOTIDE SEQUENCE [LARGE SCALE GENOMIC DNA]</scope>
    <source>
        <strain evidence="2 3">RCEF 264</strain>
    </source>
</reference>
<feature type="region of interest" description="Disordered" evidence="1">
    <location>
        <begin position="572"/>
        <end position="595"/>
    </location>
</feature>
<comment type="caution">
    <text evidence="2">The sequence shown here is derived from an EMBL/GenBank/DDBJ whole genome shotgun (WGS) entry which is preliminary data.</text>
</comment>
<keyword evidence="3" id="KW-1185">Reference proteome</keyword>
<dbReference type="GO" id="GO:0005697">
    <property type="term" value="C:telomerase holoenzyme complex"/>
    <property type="evidence" value="ECO:0007669"/>
    <property type="project" value="TreeGrafter"/>
</dbReference>
<evidence type="ECO:0000256" key="1">
    <source>
        <dbReference type="SAM" id="MobiDB-lite"/>
    </source>
</evidence>
<accession>A0A167P4Q3</accession>
<dbReference type="EMBL" id="AZHD01000017">
    <property type="protein sequence ID" value="OAA56287.1"/>
    <property type="molecule type" value="Genomic_DNA"/>
</dbReference>
<gene>
    <name evidence="2" type="ORF">SPI_07898</name>
</gene>
<dbReference type="Proteomes" id="UP000076874">
    <property type="component" value="Unassembled WGS sequence"/>
</dbReference>
<dbReference type="STRING" id="1081102.A0A167P4Q3"/>
<feature type="compositionally biased region" description="Acidic residues" evidence="1">
    <location>
        <begin position="440"/>
        <end position="456"/>
    </location>
</feature>
<evidence type="ECO:0000313" key="2">
    <source>
        <dbReference type="EMBL" id="OAA56287.1"/>
    </source>
</evidence>
<dbReference type="GO" id="GO:0042162">
    <property type="term" value="F:telomeric DNA binding"/>
    <property type="evidence" value="ECO:0007669"/>
    <property type="project" value="TreeGrafter"/>
</dbReference>
<dbReference type="GO" id="GO:0000184">
    <property type="term" value="P:nuclear-transcribed mRNA catabolic process, nonsense-mediated decay"/>
    <property type="evidence" value="ECO:0007669"/>
    <property type="project" value="TreeGrafter"/>
</dbReference>
<dbReference type="FunFam" id="1.25.40.10:FF:000202">
    <property type="entry name" value="Unplaced genomic scaffold supercont1.7, whole genome shotgun sequence"/>
    <property type="match status" value="1"/>
</dbReference>
<feature type="compositionally biased region" description="Low complexity" evidence="1">
    <location>
        <begin position="39"/>
        <end position="53"/>
    </location>
</feature>
<dbReference type="AlphaFoldDB" id="A0A167P4Q3"/>
<dbReference type="PANTHER" id="PTHR15696:SF0">
    <property type="entry name" value="TELOMERASE-BINDING PROTEIN EST1A"/>
    <property type="match status" value="1"/>
</dbReference>
<protein>
    <recommendedName>
        <fullName evidence="4">DNA/RNA-binding domain-containing protein</fullName>
    </recommendedName>
</protein>
<dbReference type="Gene3D" id="1.25.40.10">
    <property type="entry name" value="Tetratricopeptide repeat domain"/>
    <property type="match status" value="1"/>
</dbReference>
<name>A0A167P4Q3_9HYPO</name>
<proteinExistence type="predicted"/>
<feature type="compositionally biased region" description="Basic and acidic residues" evidence="1">
    <location>
        <begin position="57"/>
        <end position="68"/>
    </location>
</feature>
<evidence type="ECO:0000313" key="3">
    <source>
        <dbReference type="Proteomes" id="UP000076874"/>
    </source>
</evidence>
<feature type="region of interest" description="Disordered" evidence="1">
    <location>
        <begin position="436"/>
        <end position="485"/>
    </location>
</feature>
<dbReference type="InterPro" id="IPR045153">
    <property type="entry name" value="Est1/Ebs1-like"/>
</dbReference>
<dbReference type="PANTHER" id="PTHR15696">
    <property type="entry name" value="SMG-7 SUPPRESSOR WITH MORPHOLOGICAL EFFECT ON GENITALIA PROTEIN 7"/>
    <property type="match status" value="1"/>
</dbReference>
<sequence length="722" mass="80776">MADQPARSLSPKLDSGDTEAEPGSPTGSGIETKTDDTSPRPQSSPRNSSSFYSQHKRPADRDASRDDAAAVSGSTSGLTQPDYKRQKSPSTRVPDDHPSPPAFAAPPRYPGIETQLEARPVSMTQLVNEIKNIYTGLVMVESKCIEIDDAQGASGNTFNNLNDEQWQALVALHRTLLHEHHDFMITSQHPSASPSLRRLAQKYTMPTRMWRHGIHRFLELLRHHLPASGEHMTAFIYLAYSMTAMLYEQVPAFEDAWAECLGDLSRYRYAIEDDDQHVRDTWKGVSRRWYTVASNRAPTIGRLYHHLAILAWPNIITQMHFYAKSLCVPIPFASTRESILTLFDPILNGVPTRGVPPIDTHFATAHAILFTKAPCLGRLDSATSEYLQALPGHITRMAKNWIETGAQTAVVNCCALLQYGDKHNALLKLLQKSGSAVDTGDNDSDDCDSNIDDNEGGDVHLKPGSSNDADIDGAITDAPSDKQPPVGYDALARSQKFTVDTDNVVLSMNGKPSCNGYIHVRLVWMLSMARLPGARAFLENAFPWRRLTNALNLMMASCSSYEHIERETFPQLVKEERSSSPKDEPKTQSEDSYRDKTGVATSILAFPPPPSRKSKPLPEDWALRGLSWAEDMFPHAWFDIVDIMDDDDRFMESEPMAELRRERILWLAWKLARYEKWLVYDATKHEFSVANPFINVGDRERGWGANAIIDDLDEAGNELVEN</sequence>
<dbReference type="GO" id="GO:0070034">
    <property type="term" value="F:telomerase RNA binding"/>
    <property type="evidence" value="ECO:0007669"/>
    <property type="project" value="TreeGrafter"/>
</dbReference>